<proteinExistence type="predicted"/>
<sequence>MGDPAGVGPELCLRLLQLPHVHEICQPIIYGDRSLLSRVARQLGWPEPAAEWVRDIPGLDAVAPGRIAAPCGEASYRYVCQAIEDALAGRVAAICTGPIHKEAWHQAGVPYPGHTELLADKTRSPFTCMMLTSEAITCSLVTGHVGYGEVPRLLSVESILQTIRLTARAMRRLRQREVRLVVCGLNPHAGEHGLFGDQEEERFIAPAVSQAAHEGYRVEGPLSPDTAFIRSLRQRTDAYICMYHDQGLIPLKALAFEEAVNVTLGLPIVRTSVDHGTAFDIAWKGVAEVSSLVRAVELAARLAEGRLRDPFPSSGV</sequence>
<comment type="caution">
    <text evidence="4">The sequence shown here is derived from an EMBL/GenBank/DDBJ whole genome shotgun (WGS) entry which is preliminary data.</text>
</comment>
<name>A0A7V9AAA4_9BACT</name>
<dbReference type="Proteomes" id="UP000542342">
    <property type="component" value="Unassembled WGS sequence"/>
</dbReference>
<dbReference type="PANTHER" id="PTHR30004">
    <property type="entry name" value="4-HYDROXYTHREONINE-4-PHOSPHATE DEHYDROGENASE"/>
    <property type="match status" value="1"/>
</dbReference>
<evidence type="ECO:0000256" key="1">
    <source>
        <dbReference type="ARBA" id="ARBA00022723"/>
    </source>
</evidence>
<evidence type="ECO:0000256" key="3">
    <source>
        <dbReference type="ARBA" id="ARBA00023027"/>
    </source>
</evidence>
<keyword evidence="3" id="KW-0520">NAD</keyword>
<keyword evidence="2 4" id="KW-0560">Oxidoreductase</keyword>
<dbReference type="GO" id="GO:0050570">
    <property type="term" value="F:4-hydroxythreonine-4-phosphate dehydrogenase activity"/>
    <property type="evidence" value="ECO:0007669"/>
    <property type="project" value="UniProtKB-EC"/>
</dbReference>
<dbReference type="Pfam" id="PF04166">
    <property type="entry name" value="PdxA"/>
    <property type="match status" value="1"/>
</dbReference>
<organism evidence="4 5">
    <name type="scientific">Thermogemmata fonticola</name>
    <dbReference type="NCBI Taxonomy" id="2755323"/>
    <lineage>
        <taxon>Bacteria</taxon>
        <taxon>Pseudomonadati</taxon>
        <taxon>Planctomycetota</taxon>
        <taxon>Planctomycetia</taxon>
        <taxon>Gemmatales</taxon>
        <taxon>Gemmataceae</taxon>
        <taxon>Thermogemmata</taxon>
    </lineage>
</organism>
<dbReference type="EMBL" id="JACEFB010000001">
    <property type="protein sequence ID" value="MBA2224709.1"/>
    <property type="molecule type" value="Genomic_DNA"/>
</dbReference>
<dbReference type="PANTHER" id="PTHR30004:SF6">
    <property type="entry name" value="D-THREONATE 4-PHOSPHATE DEHYDROGENASE"/>
    <property type="match status" value="1"/>
</dbReference>
<accession>A0A7V9AAA4</accession>
<dbReference type="InterPro" id="IPR005255">
    <property type="entry name" value="PdxA_fam"/>
</dbReference>
<reference evidence="4 5" key="1">
    <citation type="submission" date="2020-07" db="EMBL/GenBank/DDBJ databases">
        <title>Thermogemmata thermophila gen. nov., sp. nov., a novel moderate thermophilic planctomycete from a Kamchatka hot spring.</title>
        <authorList>
            <person name="Elcheninov A.G."/>
            <person name="Podosokorskaya O.A."/>
            <person name="Kovaleva O.L."/>
            <person name="Novikov A."/>
            <person name="Bonch-Osmolovskaya E.A."/>
            <person name="Toshchakov S.V."/>
            <person name="Kublanov I.V."/>
        </authorList>
    </citation>
    <scope>NUCLEOTIDE SEQUENCE [LARGE SCALE GENOMIC DNA]</scope>
    <source>
        <strain evidence="4 5">2918</strain>
    </source>
</reference>
<dbReference type="NCBIfam" id="TIGR00557">
    <property type="entry name" value="pdxA"/>
    <property type="match status" value="1"/>
</dbReference>
<keyword evidence="1" id="KW-0479">Metal-binding</keyword>
<dbReference type="EC" id="1.1.1.262" evidence="4"/>
<evidence type="ECO:0000256" key="2">
    <source>
        <dbReference type="ARBA" id="ARBA00023002"/>
    </source>
</evidence>
<dbReference type="GO" id="GO:0051287">
    <property type="term" value="F:NAD binding"/>
    <property type="evidence" value="ECO:0007669"/>
    <property type="project" value="InterPro"/>
</dbReference>
<dbReference type="AlphaFoldDB" id="A0A7V9AAA4"/>
<dbReference type="GO" id="GO:0046872">
    <property type="term" value="F:metal ion binding"/>
    <property type="evidence" value="ECO:0007669"/>
    <property type="project" value="UniProtKB-KW"/>
</dbReference>
<dbReference type="SUPFAM" id="SSF53659">
    <property type="entry name" value="Isocitrate/Isopropylmalate dehydrogenase-like"/>
    <property type="match status" value="1"/>
</dbReference>
<keyword evidence="5" id="KW-1185">Reference proteome</keyword>
<dbReference type="Gene3D" id="3.40.718.10">
    <property type="entry name" value="Isopropylmalate Dehydrogenase"/>
    <property type="match status" value="1"/>
</dbReference>
<evidence type="ECO:0000313" key="5">
    <source>
        <dbReference type="Proteomes" id="UP000542342"/>
    </source>
</evidence>
<protein>
    <submittedName>
        <fullName evidence="4">4-hydroxythreonine-4-phosphate dehydrogenase PdxA</fullName>
        <ecNumber evidence="4">1.1.1.262</ecNumber>
    </submittedName>
</protein>
<gene>
    <name evidence="4" type="primary">pdxA</name>
    <name evidence="4" type="ORF">H0921_00870</name>
</gene>
<evidence type="ECO:0000313" key="4">
    <source>
        <dbReference type="EMBL" id="MBA2224709.1"/>
    </source>
</evidence>